<dbReference type="InterPro" id="IPR006311">
    <property type="entry name" value="TAT_signal"/>
</dbReference>
<dbReference type="InterPro" id="IPR050884">
    <property type="entry name" value="CNP_phosphodiesterase-III"/>
</dbReference>
<accession>A0A6I3KTQ6</accession>
<comment type="similarity">
    <text evidence="4">Belongs to the cyclic nucleotide phosphodiesterase class-III family.</text>
</comment>
<dbReference type="AlphaFoldDB" id="A0A6I3KTQ6"/>
<dbReference type="EMBL" id="WMBB01000001">
    <property type="protein sequence ID" value="MTE11815.1"/>
    <property type="molecule type" value="Genomic_DNA"/>
</dbReference>
<dbReference type="PANTHER" id="PTHR42988:SF2">
    <property type="entry name" value="CYCLIC NUCLEOTIDE PHOSPHODIESTERASE CBUA0032-RELATED"/>
    <property type="match status" value="1"/>
</dbReference>
<evidence type="ECO:0000256" key="2">
    <source>
        <dbReference type="ARBA" id="ARBA00022801"/>
    </source>
</evidence>
<reference evidence="7 8" key="1">
    <citation type="submission" date="2019-11" db="EMBL/GenBank/DDBJ databases">
        <title>Nocardia sp. nov. CT2-14 isolated from soil.</title>
        <authorList>
            <person name="Kanchanasin P."/>
            <person name="Tanasupawat S."/>
            <person name="Yuki M."/>
            <person name="Kudo T."/>
        </authorList>
    </citation>
    <scope>NUCLEOTIDE SEQUENCE [LARGE SCALE GENOMIC DNA]</scope>
    <source>
        <strain evidence="7 8">CT2-14</strain>
    </source>
</reference>
<dbReference type="PANTHER" id="PTHR42988">
    <property type="entry name" value="PHOSPHOHYDROLASE"/>
    <property type="match status" value="1"/>
</dbReference>
<keyword evidence="8" id="KW-1185">Reference proteome</keyword>
<comment type="caution">
    <text evidence="7">The sequence shown here is derived from an EMBL/GenBank/DDBJ whole genome shotgun (WGS) entry which is preliminary data.</text>
</comment>
<dbReference type="Proteomes" id="UP000432464">
    <property type="component" value="Unassembled WGS sequence"/>
</dbReference>
<keyword evidence="5" id="KW-0732">Signal</keyword>
<dbReference type="InterPro" id="IPR029052">
    <property type="entry name" value="Metallo-depent_PP-like"/>
</dbReference>
<dbReference type="PROSITE" id="PS51318">
    <property type="entry name" value="TAT"/>
    <property type="match status" value="1"/>
</dbReference>
<keyword evidence="3" id="KW-0408">Iron</keyword>
<dbReference type="InterPro" id="IPR004843">
    <property type="entry name" value="Calcineurin-like_PHP"/>
</dbReference>
<dbReference type="Gene3D" id="3.60.21.10">
    <property type="match status" value="1"/>
</dbReference>
<protein>
    <submittedName>
        <fullName evidence="7">Phosphohydrolase</fullName>
    </submittedName>
</protein>
<dbReference type="PROSITE" id="PS50853">
    <property type="entry name" value="FN3"/>
    <property type="match status" value="1"/>
</dbReference>
<evidence type="ECO:0000313" key="7">
    <source>
        <dbReference type="EMBL" id="MTE11815.1"/>
    </source>
</evidence>
<keyword evidence="1" id="KW-0479">Metal-binding</keyword>
<gene>
    <name evidence="7" type="ORF">GLP40_03300</name>
</gene>
<evidence type="ECO:0000256" key="5">
    <source>
        <dbReference type="SAM" id="SignalP"/>
    </source>
</evidence>
<keyword evidence="2 7" id="KW-0378">Hydrolase</keyword>
<sequence length="468" mass="50565">MSCCGPNRRQVLGLLAAAAALPMAGPATARAQAGSLVVTDLEVVTITEQSAAFTWTTLGPDANGNTVPVETDSEVWLGPADGSGPRQIFGDPQPTAYHYAEVTGLEPGRAYRFEARSRGIPAAPALNVATRVPNTPESQGVFTTLVPPPGRLLRTIALSNDIHYGEEISGLIAAGLPPGVRQEPGLPPYPEVMLTALLDDMHRPDRAVDHLLLAGDLTAEATPDQVRGVHAQLATWGAPGRDWFAARGNHDRPHPGPDYASCTPYLDRHDCWGDSFSARQQLVSHEIGGLRLIALDTTQLDAPGGTLDRAQLDQLRELLTGDPDRPTLVFGHHPVTTESGWSNIAGPSFILDAANAAELQSIYRSAPGVFLHHSGHTHRNRRTHADLPIPVEFLEVAAAKEYPGGYMLLRLYEGGYMLNFHKTRTEAARRWSTRSRGEYFGLLPEYTLGTTADRNFVVPRDLTGVMSI</sequence>
<evidence type="ECO:0000313" key="8">
    <source>
        <dbReference type="Proteomes" id="UP000432464"/>
    </source>
</evidence>
<evidence type="ECO:0000256" key="4">
    <source>
        <dbReference type="ARBA" id="ARBA00025742"/>
    </source>
</evidence>
<evidence type="ECO:0000259" key="6">
    <source>
        <dbReference type="PROSITE" id="PS50853"/>
    </source>
</evidence>
<dbReference type="SUPFAM" id="SSF56300">
    <property type="entry name" value="Metallo-dependent phosphatases"/>
    <property type="match status" value="1"/>
</dbReference>
<feature type="signal peptide" evidence="5">
    <location>
        <begin position="1"/>
        <end position="29"/>
    </location>
</feature>
<dbReference type="InterPro" id="IPR003961">
    <property type="entry name" value="FN3_dom"/>
</dbReference>
<organism evidence="7 8">
    <name type="scientific">Nocardia aurantiaca</name>
    <dbReference type="NCBI Taxonomy" id="2675850"/>
    <lineage>
        <taxon>Bacteria</taxon>
        <taxon>Bacillati</taxon>
        <taxon>Actinomycetota</taxon>
        <taxon>Actinomycetes</taxon>
        <taxon>Mycobacteriales</taxon>
        <taxon>Nocardiaceae</taxon>
        <taxon>Nocardia</taxon>
    </lineage>
</organism>
<dbReference type="GO" id="GO:0016787">
    <property type="term" value="F:hydrolase activity"/>
    <property type="evidence" value="ECO:0007669"/>
    <property type="project" value="UniProtKB-KW"/>
</dbReference>
<name>A0A6I3KTQ6_9NOCA</name>
<evidence type="ECO:0000256" key="3">
    <source>
        <dbReference type="ARBA" id="ARBA00023004"/>
    </source>
</evidence>
<dbReference type="GO" id="GO:0046872">
    <property type="term" value="F:metal ion binding"/>
    <property type="evidence" value="ECO:0007669"/>
    <property type="project" value="UniProtKB-KW"/>
</dbReference>
<feature type="domain" description="Fibronectin type-III" evidence="6">
    <location>
        <begin position="37"/>
        <end position="149"/>
    </location>
</feature>
<evidence type="ECO:0000256" key="1">
    <source>
        <dbReference type="ARBA" id="ARBA00022723"/>
    </source>
</evidence>
<proteinExistence type="inferred from homology"/>
<dbReference type="Pfam" id="PF00149">
    <property type="entry name" value="Metallophos"/>
    <property type="match status" value="1"/>
</dbReference>
<feature type="chain" id="PRO_5026203441" evidence="5">
    <location>
        <begin position="30"/>
        <end position="468"/>
    </location>
</feature>